<dbReference type="NCBIfam" id="TIGR00199">
    <property type="entry name" value="PncC_domain"/>
    <property type="match status" value="1"/>
</dbReference>
<dbReference type="Pfam" id="PF02464">
    <property type="entry name" value="CinA"/>
    <property type="match status" value="1"/>
</dbReference>
<feature type="domain" description="CinA C-terminal" evidence="1">
    <location>
        <begin position="7"/>
        <end position="157"/>
    </location>
</feature>
<gene>
    <name evidence="2" type="ORF">FLP10_09390</name>
</gene>
<accession>A0A5C1YHU4</accession>
<dbReference type="SUPFAM" id="SSF142433">
    <property type="entry name" value="CinA-like"/>
    <property type="match status" value="1"/>
</dbReference>
<evidence type="ECO:0000259" key="1">
    <source>
        <dbReference type="Pfam" id="PF02464"/>
    </source>
</evidence>
<evidence type="ECO:0000313" key="3">
    <source>
        <dbReference type="Proteomes" id="UP000324678"/>
    </source>
</evidence>
<dbReference type="Proteomes" id="UP000324678">
    <property type="component" value="Chromosome"/>
</dbReference>
<evidence type="ECO:0000313" key="2">
    <source>
        <dbReference type="EMBL" id="QEO14607.1"/>
    </source>
</evidence>
<keyword evidence="3" id="KW-1185">Reference proteome</keyword>
<proteinExistence type="predicted"/>
<sequence length="163" mass="16555">MVEESDALAEACARAALAAGVRVAVAESLTSGSIATTLGKAHEASEWFSGGVVAYDPEVKFGVLGVDRGPVVTAKAARQMAEGLLHLMPVEAVVAVTGAGGPGPEEGEPAGTVFIAHGRVGHPDAPARIAVEEHRFDGDPTDVVRQTVEAALRALLGELEAPA</sequence>
<dbReference type="RefSeq" id="WP_149160626.1">
    <property type="nucleotide sequence ID" value="NZ_CP043505.1"/>
</dbReference>
<dbReference type="KEGG" id="ail:FLP10_09390"/>
<protein>
    <submittedName>
        <fullName evidence="2">CinA family protein</fullName>
    </submittedName>
</protein>
<dbReference type="AlphaFoldDB" id="A0A5C1YHU4"/>
<dbReference type="Gene3D" id="3.90.950.20">
    <property type="entry name" value="CinA-like"/>
    <property type="match status" value="1"/>
</dbReference>
<dbReference type="InterPro" id="IPR036653">
    <property type="entry name" value="CinA-like_C"/>
</dbReference>
<dbReference type="InterPro" id="IPR008136">
    <property type="entry name" value="CinA_C"/>
</dbReference>
<organism evidence="2 3">
    <name type="scientific">Agromyces intestinalis</name>
    <dbReference type="NCBI Taxonomy" id="2592652"/>
    <lineage>
        <taxon>Bacteria</taxon>
        <taxon>Bacillati</taxon>
        <taxon>Actinomycetota</taxon>
        <taxon>Actinomycetes</taxon>
        <taxon>Micrococcales</taxon>
        <taxon>Microbacteriaceae</taxon>
        <taxon>Agromyces</taxon>
    </lineage>
</organism>
<name>A0A5C1YHU4_9MICO</name>
<reference evidence="2 3" key="1">
    <citation type="submission" date="2019-09" db="EMBL/GenBank/DDBJ databases">
        <title>Genome sequencing of strain KACC 19306.</title>
        <authorList>
            <person name="Heo J."/>
            <person name="Kim S.-J."/>
            <person name="Kim J.-S."/>
            <person name="Hong S.-B."/>
            <person name="Kwon S.-W."/>
        </authorList>
    </citation>
    <scope>NUCLEOTIDE SEQUENCE [LARGE SCALE GENOMIC DNA]</scope>
    <source>
        <strain evidence="2 3">KACC 19306</strain>
    </source>
</reference>
<dbReference type="EMBL" id="CP043505">
    <property type="protein sequence ID" value="QEO14607.1"/>
    <property type="molecule type" value="Genomic_DNA"/>
</dbReference>
<dbReference type="OrthoDB" id="1253990at2"/>